<feature type="transmembrane region" description="Helical" evidence="1">
    <location>
        <begin position="754"/>
        <end position="771"/>
    </location>
</feature>
<dbReference type="EMBL" id="CAXLJM020000107">
    <property type="protein sequence ID" value="CAL8135197.1"/>
    <property type="molecule type" value="Genomic_DNA"/>
</dbReference>
<reference evidence="2 3" key="1">
    <citation type="submission" date="2024-08" db="EMBL/GenBank/DDBJ databases">
        <authorList>
            <person name="Cucini C."/>
            <person name="Frati F."/>
        </authorList>
    </citation>
    <scope>NUCLEOTIDE SEQUENCE [LARGE SCALE GENOMIC DNA]</scope>
</reference>
<feature type="transmembrane region" description="Helical" evidence="1">
    <location>
        <begin position="466"/>
        <end position="482"/>
    </location>
</feature>
<dbReference type="Proteomes" id="UP001642540">
    <property type="component" value="Unassembled WGS sequence"/>
</dbReference>
<gene>
    <name evidence="2" type="ORF">ODALV1_LOCUS25871</name>
</gene>
<feature type="transmembrane region" description="Helical" evidence="1">
    <location>
        <begin position="410"/>
        <end position="435"/>
    </location>
</feature>
<organism evidence="2 3">
    <name type="scientific">Orchesella dallaii</name>
    <dbReference type="NCBI Taxonomy" id="48710"/>
    <lineage>
        <taxon>Eukaryota</taxon>
        <taxon>Metazoa</taxon>
        <taxon>Ecdysozoa</taxon>
        <taxon>Arthropoda</taxon>
        <taxon>Hexapoda</taxon>
        <taxon>Collembola</taxon>
        <taxon>Entomobryomorpha</taxon>
        <taxon>Entomobryoidea</taxon>
        <taxon>Orchesellidae</taxon>
        <taxon>Orchesellinae</taxon>
        <taxon>Orchesella</taxon>
    </lineage>
</organism>
<keyword evidence="3" id="KW-1185">Reference proteome</keyword>
<protein>
    <submittedName>
        <fullName evidence="2">Uncharacterized protein</fullName>
    </submittedName>
</protein>
<feature type="transmembrane region" description="Helical" evidence="1">
    <location>
        <begin position="379"/>
        <end position="398"/>
    </location>
</feature>
<proteinExistence type="predicted"/>
<evidence type="ECO:0000313" key="2">
    <source>
        <dbReference type="EMBL" id="CAL8135197.1"/>
    </source>
</evidence>
<keyword evidence="1" id="KW-0812">Transmembrane</keyword>
<name>A0ABP1RTA8_9HEXA</name>
<sequence>MKKITVKEFVVIFVIYYIQTVASRTKSLDINKIDLRMKLRPFRECSVNIISMEAELQNTVINKYSLIPLDFPVIQSEWWYQQRKARFKNERYLHCNKAKIRLKNSNVTYFLAPPQYNLHCFVQILIQPLLCYTMLSRLAAPISPSKDVLAVTPPSFWTSIFDYRLPTTHHLRSYKRGLMFIHVQHWIAEHEAPKYYDSMFYVVNSFLKSVQPVELQNIPVQFLFLLRFLKTRFVVASVTFPYCSDYVNLYLQVLKTSRMGGKKDKHMTELYLKYALVEEIDFRKRSDVDISKHTSWKDIEKTGTHCPLNVFLYDGVETIKPRRSFYLHSWMNLGKQKSSEMDSIFVQLLCPNCTAVPDVESLLQFYAIFPSFKRHYTEMYLTTNLAITTSGLAVHFLLCSPLKKQGFLSLLGYVSAFDEWTWIALLLACLVSWHICEKMQTLGFFYLFQMLGILLNQGITFKRVRWIYGSWFLAGFVIAYFYQGDNINRLTAPLEPAKMERFDEVLRENLTIFSPPASLTYVQQSYNLMLAMEFKYFFVYTAEQTLFGSQFYMKTLSLSPTKVESYLKMKMHVPTNFTDVGIMIQPNYYLNIITKCDGSVYVDVIENIRITRMSLLNRGISENDITVSKESYSQINEEFDLESIPLHAGYFIKRVHSLIQSGILELWKEWDSRVTGWNETVLNARNQKSSGRPISTEDNVVVVFYIHAGLLSLAAVIFVLEIRGIILGVLFAVKSFALSLLERYSDRRIFIIKGYVYLVLLVYYTLSHLVTKAGMEALRFLC</sequence>
<keyword evidence="1" id="KW-0472">Membrane</keyword>
<evidence type="ECO:0000256" key="1">
    <source>
        <dbReference type="SAM" id="Phobius"/>
    </source>
</evidence>
<accession>A0ABP1RTA8</accession>
<feature type="transmembrane region" description="Helical" evidence="1">
    <location>
        <begin position="441"/>
        <end position="459"/>
    </location>
</feature>
<feature type="transmembrane region" description="Helical" evidence="1">
    <location>
        <begin position="702"/>
        <end position="733"/>
    </location>
</feature>
<keyword evidence="1" id="KW-1133">Transmembrane helix</keyword>
<comment type="caution">
    <text evidence="2">The sequence shown here is derived from an EMBL/GenBank/DDBJ whole genome shotgun (WGS) entry which is preliminary data.</text>
</comment>
<evidence type="ECO:0000313" key="3">
    <source>
        <dbReference type="Proteomes" id="UP001642540"/>
    </source>
</evidence>